<feature type="transmembrane region" description="Helical" evidence="6">
    <location>
        <begin position="113"/>
        <end position="140"/>
    </location>
</feature>
<evidence type="ECO:0000256" key="6">
    <source>
        <dbReference type="SAM" id="Phobius"/>
    </source>
</evidence>
<feature type="domain" description="Major facilitator superfamily (MFS) profile" evidence="7">
    <location>
        <begin position="13"/>
        <end position="411"/>
    </location>
</feature>
<name>A0ABU7S5T8_9ACTN</name>
<sequence>MLAPQLVNRTPPLLRQRTFARFWTAQTVSYLGDQVTMVALPLMAILILGASPAQLGYLAAAASLPYLLLGVHAGALVDRVEDRKRVLVAADLFRALLLLSVPAAFWMTGLTMVHLYAVAFLTGSLGVLFNVSASSLFPVLMPRTQFVEGNSLLRGSFSFSWVAGPGIGGFIVQAASAPIALVLDAISFLGSALLLGSIRPAEPARDHNRAKVRVIAGLSYLLTHPVLRPRVLSTTALNFCYTMYSTVLLLFAARELRLSPVMIGLAIGAGAVGALVGSVLTARVSRRIGIGPALILGSIVYPGVLLLIPAAPDSNQWIAAAIIAAAEFLSGMGLMLLDITGTSLQQAITPEHMLARITGASMALISGARPLAALVAGGLGTWLGLGNTISLAAALGILSTVILIASPIRTLRELPDTQP</sequence>
<evidence type="ECO:0000256" key="5">
    <source>
        <dbReference type="ARBA" id="ARBA00023136"/>
    </source>
</evidence>
<feature type="transmembrane region" description="Helical" evidence="6">
    <location>
        <begin position="86"/>
        <end position="107"/>
    </location>
</feature>
<dbReference type="PROSITE" id="PS50850">
    <property type="entry name" value="MFS"/>
    <property type="match status" value="1"/>
</dbReference>
<reference evidence="8 9" key="1">
    <citation type="submission" date="2024-01" db="EMBL/GenBank/DDBJ databases">
        <title>Genome insights into Plantactinospora sonchi sp. nov.</title>
        <authorList>
            <person name="Wang L."/>
        </authorList>
    </citation>
    <scope>NUCLEOTIDE SEQUENCE [LARGE SCALE GENOMIC DNA]</scope>
    <source>
        <strain evidence="8 9">NEAU-QY2</strain>
    </source>
</reference>
<feature type="transmembrane region" description="Helical" evidence="6">
    <location>
        <begin position="382"/>
        <end position="405"/>
    </location>
</feature>
<evidence type="ECO:0000256" key="4">
    <source>
        <dbReference type="ARBA" id="ARBA00022989"/>
    </source>
</evidence>
<dbReference type="PANTHER" id="PTHR23513">
    <property type="entry name" value="INTEGRAL MEMBRANE EFFLUX PROTEIN-RELATED"/>
    <property type="match status" value="1"/>
</dbReference>
<comment type="subcellular location">
    <subcellularLocation>
        <location evidence="1">Cell membrane</location>
        <topology evidence="1">Multi-pass membrane protein</topology>
    </subcellularLocation>
</comment>
<dbReference type="Gene3D" id="1.20.1250.20">
    <property type="entry name" value="MFS general substrate transporter like domains"/>
    <property type="match status" value="1"/>
</dbReference>
<dbReference type="InterPro" id="IPR011701">
    <property type="entry name" value="MFS"/>
</dbReference>
<evidence type="ECO:0000259" key="7">
    <source>
        <dbReference type="PROSITE" id="PS50850"/>
    </source>
</evidence>
<evidence type="ECO:0000313" key="8">
    <source>
        <dbReference type="EMBL" id="MEE6263916.1"/>
    </source>
</evidence>
<gene>
    <name evidence="8" type="ORF">V1633_36250</name>
</gene>
<evidence type="ECO:0000256" key="3">
    <source>
        <dbReference type="ARBA" id="ARBA00022692"/>
    </source>
</evidence>
<dbReference type="PANTHER" id="PTHR23513:SF6">
    <property type="entry name" value="MAJOR FACILITATOR SUPERFAMILY ASSOCIATED DOMAIN-CONTAINING PROTEIN"/>
    <property type="match status" value="1"/>
</dbReference>
<dbReference type="CDD" id="cd06173">
    <property type="entry name" value="MFS_MefA_like"/>
    <property type="match status" value="1"/>
</dbReference>
<protein>
    <submittedName>
        <fullName evidence="8">MFS transporter</fullName>
    </submittedName>
</protein>
<keyword evidence="2" id="KW-1003">Cell membrane</keyword>
<feature type="transmembrane region" description="Helical" evidence="6">
    <location>
        <begin position="152"/>
        <end position="172"/>
    </location>
</feature>
<feature type="transmembrane region" description="Helical" evidence="6">
    <location>
        <begin position="357"/>
        <end position="376"/>
    </location>
</feature>
<comment type="caution">
    <text evidence="8">The sequence shown here is derived from an EMBL/GenBank/DDBJ whole genome shotgun (WGS) entry which is preliminary data.</text>
</comment>
<dbReference type="SUPFAM" id="SSF103473">
    <property type="entry name" value="MFS general substrate transporter"/>
    <property type="match status" value="1"/>
</dbReference>
<dbReference type="Pfam" id="PF07690">
    <property type="entry name" value="MFS_1"/>
    <property type="match status" value="1"/>
</dbReference>
<feature type="transmembrane region" description="Helical" evidence="6">
    <location>
        <begin position="258"/>
        <end position="281"/>
    </location>
</feature>
<organism evidence="8 9">
    <name type="scientific">Plantactinospora sonchi</name>
    <dbReference type="NCBI Taxonomy" id="1544735"/>
    <lineage>
        <taxon>Bacteria</taxon>
        <taxon>Bacillati</taxon>
        <taxon>Actinomycetota</taxon>
        <taxon>Actinomycetes</taxon>
        <taxon>Micromonosporales</taxon>
        <taxon>Micromonosporaceae</taxon>
        <taxon>Plantactinospora</taxon>
    </lineage>
</organism>
<feature type="transmembrane region" description="Helical" evidence="6">
    <location>
        <begin position="55"/>
        <end position="77"/>
    </location>
</feature>
<keyword evidence="5 6" id="KW-0472">Membrane</keyword>
<keyword evidence="3 6" id="KW-0812">Transmembrane</keyword>
<feature type="transmembrane region" description="Helical" evidence="6">
    <location>
        <begin position="293"/>
        <end position="311"/>
    </location>
</feature>
<dbReference type="EMBL" id="JAZGQK010000047">
    <property type="protein sequence ID" value="MEE6263916.1"/>
    <property type="molecule type" value="Genomic_DNA"/>
</dbReference>
<feature type="transmembrane region" description="Helical" evidence="6">
    <location>
        <begin position="30"/>
        <end position="49"/>
    </location>
</feature>
<dbReference type="InterPro" id="IPR036259">
    <property type="entry name" value="MFS_trans_sf"/>
</dbReference>
<keyword evidence="9" id="KW-1185">Reference proteome</keyword>
<feature type="transmembrane region" description="Helical" evidence="6">
    <location>
        <begin position="317"/>
        <end position="337"/>
    </location>
</feature>
<evidence type="ECO:0000256" key="1">
    <source>
        <dbReference type="ARBA" id="ARBA00004651"/>
    </source>
</evidence>
<feature type="transmembrane region" description="Helical" evidence="6">
    <location>
        <begin position="231"/>
        <end position="252"/>
    </location>
</feature>
<evidence type="ECO:0000256" key="2">
    <source>
        <dbReference type="ARBA" id="ARBA00022475"/>
    </source>
</evidence>
<dbReference type="RefSeq" id="WP_331218710.1">
    <property type="nucleotide sequence ID" value="NZ_JAZGQK010000047.1"/>
</dbReference>
<dbReference type="InterPro" id="IPR020846">
    <property type="entry name" value="MFS_dom"/>
</dbReference>
<evidence type="ECO:0000313" key="9">
    <source>
        <dbReference type="Proteomes" id="UP001332243"/>
    </source>
</evidence>
<keyword evidence="4 6" id="KW-1133">Transmembrane helix</keyword>
<accession>A0ABU7S5T8</accession>
<dbReference type="Proteomes" id="UP001332243">
    <property type="component" value="Unassembled WGS sequence"/>
</dbReference>
<proteinExistence type="predicted"/>